<feature type="region of interest" description="Disordered" evidence="1">
    <location>
        <begin position="35"/>
        <end position="61"/>
    </location>
</feature>
<evidence type="ECO:0000313" key="2">
    <source>
        <dbReference type="EMBL" id="CAD8611390.1"/>
    </source>
</evidence>
<feature type="compositionally biased region" description="Polar residues" evidence="1">
    <location>
        <begin position="37"/>
        <end position="46"/>
    </location>
</feature>
<reference evidence="2" key="1">
    <citation type="submission" date="2021-01" db="EMBL/GenBank/DDBJ databases">
        <authorList>
            <person name="Corre E."/>
            <person name="Pelletier E."/>
            <person name="Niang G."/>
            <person name="Scheremetjew M."/>
            <person name="Finn R."/>
            <person name="Kale V."/>
            <person name="Holt S."/>
            <person name="Cochrane G."/>
            <person name="Meng A."/>
            <person name="Brown T."/>
            <person name="Cohen L."/>
        </authorList>
    </citation>
    <scope>NUCLEOTIDE SEQUENCE</scope>
    <source>
        <strain evidence="2">PLY182g</strain>
    </source>
</reference>
<dbReference type="AlphaFoldDB" id="A0A7S0Q507"/>
<sequence length="111" mass="12257">MPHLARIELEIEGPPPRVLLPIEQISVQSEAGHFLESQRQSNTSVSAFRRRSVQGPPEPYPQVLEDEEPDMLVISFPQVDDDSKPPLADHQFVSSQGAILQAPAPYTSASE</sequence>
<proteinExistence type="predicted"/>
<organism evidence="2">
    <name type="scientific">Coccolithus braarudii</name>
    <dbReference type="NCBI Taxonomy" id="221442"/>
    <lineage>
        <taxon>Eukaryota</taxon>
        <taxon>Haptista</taxon>
        <taxon>Haptophyta</taxon>
        <taxon>Prymnesiophyceae</taxon>
        <taxon>Coccolithales</taxon>
        <taxon>Coccolithaceae</taxon>
        <taxon>Coccolithus</taxon>
    </lineage>
</organism>
<accession>A0A7S0Q507</accession>
<evidence type="ECO:0000256" key="1">
    <source>
        <dbReference type="SAM" id="MobiDB-lite"/>
    </source>
</evidence>
<protein>
    <submittedName>
        <fullName evidence="2">Uncharacterized protein</fullName>
    </submittedName>
</protein>
<name>A0A7S0Q507_9EUKA</name>
<dbReference type="EMBL" id="HBEY01031137">
    <property type="protein sequence ID" value="CAD8611390.1"/>
    <property type="molecule type" value="Transcribed_RNA"/>
</dbReference>
<gene>
    <name evidence="2" type="ORF">CPEL01642_LOCUS14768</name>
</gene>